<organism evidence="6 7">
    <name type="scientific">Lactobacillus apis</name>
    <dbReference type="NCBI Taxonomy" id="303541"/>
    <lineage>
        <taxon>Bacteria</taxon>
        <taxon>Bacillati</taxon>
        <taxon>Bacillota</taxon>
        <taxon>Bacilli</taxon>
        <taxon>Lactobacillales</taxon>
        <taxon>Lactobacillaceae</taxon>
        <taxon>Lactobacillus</taxon>
    </lineage>
</organism>
<dbReference type="PROSITE" id="PS01161">
    <property type="entry name" value="GLC_GALNAC_ISOMERASE"/>
    <property type="match status" value="1"/>
</dbReference>
<evidence type="ECO:0000313" key="6">
    <source>
        <dbReference type="EMBL" id="KJY60099.1"/>
    </source>
</evidence>
<comment type="catalytic activity">
    <reaction evidence="1 4">
        <text>alpha-D-glucosamine 6-phosphate + H2O = beta-D-fructose 6-phosphate + NH4(+)</text>
        <dbReference type="Rhea" id="RHEA:12172"/>
        <dbReference type="ChEBI" id="CHEBI:15377"/>
        <dbReference type="ChEBI" id="CHEBI:28938"/>
        <dbReference type="ChEBI" id="CHEBI:57634"/>
        <dbReference type="ChEBI" id="CHEBI:75989"/>
        <dbReference type="EC" id="3.5.99.6"/>
    </reaction>
</comment>
<gene>
    <name evidence="4 6" type="primary">nagB</name>
    <name evidence="6" type="ORF">JF72_14090</name>
</gene>
<dbReference type="Proteomes" id="UP000033682">
    <property type="component" value="Unassembled WGS sequence"/>
</dbReference>
<sequence length="241" mass="26438">MKIIITNNKESGSTEGFKLFKKSIENGAKVIGLATGSTPVALYNEWTQSNLDNSNLISINLDEYTGLTPDNDQSYHYFMQKNLFDKKPFKKSYIPDGIKAINDPQGASDDYNEIIEENPIDIQLLGLGQNGHIAFNEPGTSFDSVTHEVKLTESTIQANSRFFRNIDDVPKSAICMGIANIMSAKEIVIMAFGENKADAVKKMVEGPVTEDVPASVLQNHSNVTLIIDDAAASKLSEESKN</sequence>
<dbReference type="GO" id="GO:0005737">
    <property type="term" value="C:cytoplasm"/>
    <property type="evidence" value="ECO:0007669"/>
    <property type="project" value="TreeGrafter"/>
</dbReference>
<dbReference type="EMBL" id="JXLG01000010">
    <property type="protein sequence ID" value="KJY60099.1"/>
    <property type="molecule type" value="Genomic_DNA"/>
</dbReference>
<dbReference type="AlphaFoldDB" id="A0A0F4LPA0"/>
<dbReference type="EC" id="3.5.99.6" evidence="4"/>
<comment type="pathway">
    <text evidence="4">Amino-sugar metabolism; N-acetylneuraminate degradation; D-fructose 6-phosphate from N-acetylneuraminate: step 5/5.</text>
</comment>
<dbReference type="RefSeq" id="WP_046308043.1">
    <property type="nucleotide sequence ID" value="NZ_CAMLFT010000003.1"/>
</dbReference>
<dbReference type="UniPathway" id="UPA00629">
    <property type="reaction ID" value="UER00684"/>
</dbReference>
<dbReference type="GO" id="GO:0005975">
    <property type="term" value="P:carbohydrate metabolic process"/>
    <property type="evidence" value="ECO:0007669"/>
    <property type="project" value="InterPro"/>
</dbReference>
<dbReference type="GO" id="GO:0006046">
    <property type="term" value="P:N-acetylglucosamine catabolic process"/>
    <property type="evidence" value="ECO:0007669"/>
    <property type="project" value="TreeGrafter"/>
</dbReference>
<dbReference type="CDD" id="cd01399">
    <property type="entry name" value="GlcN6P_deaminase"/>
    <property type="match status" value="1"/>
</dbReference>
<feature type="active site" description="For ring-opening step" evidence="4">
    <location>
        <position position="130"/>
    </location>
</feature>
<reference evidence="6 7" key="1">
    <citation type="submission" date="2015-01" db="EMBL/GenBank/DDBJ databases">
        <title>Comparative genomics of the lactic acid bacteria isolated from the honey bee gut.</title>
        <authorList>
            <person name="Ellegaard K.M."/>
            <person name="Tamarit D."/>
            <person name="Javelind E."/>
            <person name="Olofsson T."/>
            <person name="Andersson S.G."/>
            <person name="Vasquez A."/>
        </authorList>
    </citation>
    <scope>NUCLEOTIDE SEQUENCE [LARGE SCALE GENOMIC DNA]</scope>
    <source>
        <strain evidence="6 7">Hma11</strain>
    </source>
</reference>
<dbReference type="Pfam" id="PF01182">
    <property type="entry name" value="Glucosamine_iso"/>
    <property type="match status" value="1"/>
</dbReference>
<comment type="caution">
    <text evidence="4">Lacks conserved residue(s) required for the propagation of feature annotation.</text>
</comment>
<comment type="caution">
    <text evidence="6">The sequence shown here is derived from an EMBL/GenBank/DDBJ whole genome shotgun (WGS) entry which is preliminary data.</text>
</comment>
<dbReference type="PANTHER" id="PTHR11280">
    <property type="entry name" value="GLUCOSAMINE-6-PHOSPHATE ISOMERASE"/>
    <property type="match status" value="1"/>
</dbReference>
<dbReference type="GO" id="GO:0019262">
    <property type="term" value="P:N-acetylneuraminate catabolic process"/>
    <property type="evidence" value="ECO:0007669"/>
    <property type="project" value="UniProtKB-UniRule"/>
</dbReference>
<dbReference type="InterPro" id="IPR006148">
    <property type="entry name" value="Glc/Gal-6P_isomerase"/>
</dbReference>
<name>A0A0F4LPA0_9LACO</name>
<evidence type="ECO:0000256" key="3">
    <source>
        <dbReference type="ARBA" id="ARBA00023277"/>
    </source>
</evidence>
<dbReference type="HOGENOM" id="CLU_049611_1_0_9"/>
<keyword evidence="3 4" id="KW-0119">Carbohydrate metabolism</keyword>
<dbReference type="GO" id="GO:0004342">
    <property type="term" value="F:glucosamine-6-phosphate deaminase activity"/>
    <property type="evidence" value="ECO:0007669"/>
    <property type="project" value="UniProtKB-UniRule"/>
</dbReference>
<dbReference type="HAMAP" id="MF_01241">
    <property type="entry name" value="GlcN6P_deamin"/>
    <property type="match status" value="1"/>
</dbReference>
<dbReference type="FunFam" id="3.40.50.1360:FF:000003">
    <property type="entry name" value="Glucosamine-6-phosphate deaminase"/>
    <property type="match status" value="1"/>
</dbReference>
<dbReference type="SUPFAM" id="SSF100950">
    <property type="entry name" value="NagB/RpiA/CoA transferase-like"/>
    <property type="match status" value="1"/>
</dbReference>
<dbReference type="GO" id="GO:0006043">
    <property type="term" value="P:glucosamine catabolic process"/>
    <property type="evidence" value="ECO:0007669"/>
    <property type="project" value="TreeGrafter"/>
</dbReference>
<evidence type="ECO:0000256" key="2">
    <source>
        <dbReference type="ARBA" id="ARBA00022801"/>
    </source>
</evidence>
<protein>
    <recommendedName>
        <fullName evidence="4">Glucosamine-6-phosphate deaminase</fullName>
        <ecNumber evidence="4">3.5.99.6</ecNumber>
    </recommendedName>
    <alternativeName>
        <fullName evidence="4">GlcN6P deaminase</fullName>
        <shortName evidence="4">GNPDA</shortName>
    </alternativeName>
    <alternativeName>
        <fullName evidence="4">Glucosamine-6-phosphate isomerase</fullName>
    </alternativeName>
</protein>
<accession>A0A0F4LPA0</accession>
<dbReference type="PANTHER" id="PTHR11280:SF5">
    <property type="entry name" value="GLUCOSAMINE-6-PHOSPHATE ISOMERASE"/>
    <property type="match status" value="1"/>
</dbReference>
<evidence type="ECO:0000256" key="1">
    <source>
        <dbReference type="ARBA" id="ARBA00000644"/>
    </source>
</evidence>
<feature type="domain" description="Glucosamine/galactosamine-6-phosphate isomerase" evidence="5">
    <location>
        <begin position="25"/>
        <end position="223"/>
    </location>
</feature>
<proteinExistence type="inferred from homology"/>
<dbReference type="Gene3D" id="3.40.50.1360">
    <property type="match status" value="1"/>
</dbReference>
<feature type="active site" description="Proton acceptor; for enolization step" evidence="4">
    <location>
        <position position="62"/>
    </location>
</feature>
<dbReference type="InterPro" id="IPR004547">
    <property type="entry name" value="Glucosamine6P_isomerase"/>
</dbReference>
<evidence type="ECO:0000259" key="5">
    <source>
        <dbReference type="Pfam" id="PF01182"/>
    </source>
</evidence>
<dbReference type="InterPro" id="IPR037171">
    <property type="entry name" value="NagB/RpiA_transferase-like"/>
</dbReference>
<comment type="function">
    <text evidence="4">Catalyzes the reversible isomerization-deamination of glucosamine 6-phosphate (GlcN6P) to form fructose 6-phosphate (Fru6P) and ammonium ion.</text>
</comment>
<evidence type="ECO:0000256" key="4">
    <source>
        <dbReference type="HAMAP-Rule" id="MF_01241"/>
    </source>
</evidence>
<dbReference type="STRING" id="303541.JF72_14090"/>
<comment type="similarity">
    <text evidence="4">Belongs to the glucosamine/galactosamine-6-phosphate isomerase family. NagB subfamily.</text>
</comment>
<keyword evidence="2 4" id="KW-0378">Hydrolase</keyword>
<dbReference type="PATRIC" id="fig|303541.3.peg.1582"/>
<dbReference type="InterPro" id="IPR018321">
    <property type="entry name" value="Glucosamine6P_isomerase_CS"/>
</dbReference>
<feature type="active site" description="For ring-opening step" evidence="4">
    <location>
        <position position="137"/>
    </location>
</feature>
<dbReference type="GO" id="GO:0042802">
    <property type="term" value="F:identical protein binding"/>
    <property type="evidence" value="ECO:0007669"/>
    <property type="project" value="TreeGrafter"/>
</dbReference>
<keyword evidence="7" id="KW-1185">Reference proteome</keyword>
<evidence type="ECO:0000313" key="7">
    <source>
        <dbReference type="Proteomes" id="UP000033682"/>
    </source>
</evidence>
<feature type="active site" description="Proton acceptor; for ring-opening step" evidence="4">
    <location>
        <position position="132"/>
    </location>
</feature>